<dbReference type="InterPro" id="IPR019575">
    <property type="entry name" value="Nuop51_4Fe4S-bd"/>
</dbReference>
<dbReference type="KEGG" id="hor:Hore_02970"/>
<dbReference type="HOGENOM" id="CLU_014881_0_1_9"/>
<dbReference type="PANTHER" id="PTHR43578">
    <property type="entry name" value="NADH-QUINONE OXIDOREDUCTASE SUBUNIT F"/>
    <property type="match status" value="1"/>
</dbReference>
<comment type="similarity">
    <text evidence="1">Belongs to the complex I 51 kDa subunit family.</text>
</comment>
<evidence type="ECO:0000259" key="6">
    <source>
        <dbReference type="SMART" id="SM00928"/>
    </source>
</evidence>
<feature type="domain" description="NADH-ubiquinone oxidoreductase 51kDa subunit iron-sulphur binding" evidence="6">
    <location>
        <begin position="320"/>
        <end position="366"/>
    </location>
</feature>
<proteinExistence type="inferred from homology"/>
<evidence type="ECO:0000256" key="1">
    <source>
        <dbReference type="ARBA" id="ARBA00007523"/>
    </source>
</evidence>
<dbReference type="GO" id="GO:0010181">
    <property type="term" value="F:FMN binding"/>
    <property type="evidence" value="ECO:0007669"/>
    <property type="project" value="InterPro"/>
</dbReference>
<dbReference type="PANTHER" id="PTHR43578:SF3">
    <property type="entry name" value="NADH-QUINONE OXIDOREDUCTASE SUBUNIT F"/>
    <property type="match status" value="1"/>
</dbReference>
<organism evidence="7 8">
    <name type="scientific">Halothermothrix orenii (strain H 168 / OCM 544 / DSM 9562)</name>
    <dbReference type="NCBI Taxonomy" id="373903"/>
    <lineage>
        <taxon>Bacteria</taxon>
        <taxon>Bacillati</taxon>
        <taxon>Bacillota</taxon>
        <taxon>Clostridia</taxon>
        <taxon>Halanaerobiales</taxon>
        <taxon>Halothermotrichaceae</taxon>
        <taxon>Halothermothrix</taxon>
    </lineage>
</organism>
<dbReference type="SUPFAM" id="SSF140490">
    <property type="entry name" value="Nqo1C-terminal domain-like"/>
    <property type="match status" value="1"/>
</dbReference>
<name>B8D1I1_HALOH</name>
<gene>
    <name evidence="7" type="ordered locus">Hore_02970</name>
</gene>
<keyword evidence="3" id="KW-0479">Metal-binding</keyword>
<dbReference type="GO" id="GO:0046872">
    <property type="term" value="F:metal ion binding"/>
    <property type="evidence" value="ECO:0007669"/>
    <property type="project" value="UniProtKB-KW"/>
</dbReference>
<sequence length="408" mass="44925">MTERLFLKQNEVSDFDSYKFPALKRALDMDKKDIIEELKKSGLRGRGGAGFPTGLKWELALKEKAGEKYIICNGDEGEPGTFKDRYLLENSPLKVLEGILIGAYTIGAHQGYIYIRGEYALPINIFRQVIKEAKKRGILGNRVMGSDYSFDLKLIKGAGAYVCGDETSLINSIEGKRGTSRIKPPYPTRQGLFNKPTVVNNVETLAAAAEIILQGADKYGSMGTEQSRGTKLVCLSGDICNPGVYEVEFGTMTIKELIDTFGGGVKCSSGLKFVIPGGISTSVLKDDELDIPYTYEDIEKKGSSLGSGAVVVVSEDHYLPDLMLNVSRFFMDETCGTCFPCREGNRRVHLLLKNKISDGRFDRDEKKLISDIGRAIHLAARCGLGQTSLNFVTSVLNKFEDELMVGRD</sequence>
<evidence type="ECO:0000313" key="8">
    <source>
        <dbReference type="Proteomes" id="UP000000719"/>
    </source>
</evidence>
<evidence type="ECO:0000256" key="4">
    <source>
        <dbReference type="ARBA" id="ARBA00023004"/>
    </source>
</evidence>
<dbReference type="EMBL" id="CP001098">
    <property type="protein sequence ID" value="ACL69058.1"/>
    <property type="molecule type" value="Genomic_DNA"/>
</dbReference>
<dbReference type="Pfam" id="PF01512">
    <property type="entry name" value="Complex1_51K"/>
    <property type="match status" value="1"/>
</dbReference>
<dbReference type="PROSITE" id="PS00645">
    <property type="entry name" value="COMPLEX1_51K_2"/>
    <property type="match status" value="1"/>
</dbReference>
<keyword evidence="4" id="KW-0408">Iron</keyword>
<keyword evidence="8" id="KW-1185">Reference proteome</keyword>
<evidence type="ECO:0000313" key="7">
    <source>
        <dbReference type="EMBL" id="ACL69058.1"/>
    </source>
</evidence>
<dbReference type="FunFam" id="3.40.50.11540:FF:000001">
    <property type="entry name" value="NADH dehydrogenase [ubiquinone] flavoprotein 1, mitochondrial"/>
    <property type="match status" value="1"/>
</dbReference>
<evidence type="ECO:0000256" key="3">
    <source>
        <dbReference type="ARBA" id="ARBA00022723"/>
    </source>
</evidence>
<dbReference type="Gene3D" id="3.40.50.11540">
    <property type="entry name" value="NADH-ubiquinone oxidoreductase 51kDa subunit"/>
    <property type="match status" value="1"/>
</dbReference>
<dbReference type="InterPro" id="IPR037225">
    <property type="entry name" value="Nuo51_FMN-bd_sf"/>
</dbReference>
<evidence type="ECO:0000256" key="2">
    <source>
        <dbReference type="ARBA" id="ARBA00022485"/>
    </source>
</evidence>
<dbReference type="InterPro" id="IPR037207">
    <property type="entry name" value="Nuop51_4Fe4S-bd_sf"/>
</dbReference>
<dbReference type="OrthoDB" id="9761899at2"/>
<dbReference type="GO" id="GO:0008137">
    <property type="term" value="F:NADH dehydrogenase (ubiquinone) activity"/>
    <property type="evidence" value="ECO:0007669"/>
    <property type="project" value="InterPro"/>
</dbReference>
<dbReference type="GO" id="GO:0016491">
    <property type="term" value="F:oxidoreductase activity"/>
    <property type="evidence" value="ECO:0007669"/>
    <property type="project" value="UniProtKB-KW"/>
</dbReference>
<evidence type="ECO:0000256" key="5">
    <source>
        <dbReference type="ARBA" id="ARBA00023014"/>
    </source>
</evidence>
<dbReference type="Proteomes" id="UP000000719">
    <property type="component" value="Chromosome"/>
</dbReference>
<dbReference type="PROSITE" id="PS00644">
    <property type="entry name" value="COMPLEX1_51K_1"/>
    <property type="match status" value="1"/>
</dbReference>
<dbReference type="SUPFAM" id="SSF142984">
    <property type="entry name" value="Nqo1 middle domain-like"/>
    <property type="match status" value="1"/>
</dbReference>
<dbReference type="SUPFAM" id="SSF142019">
    <property type="entry name" value="Nqo1 FMN-binding domain-like"/>
    <property type="match status" value="1"/>
</dbReference>
<keyword evidence="2" id="KW-0004">4Fe-4S</keyword>
<accession>B8D1I1</accession>
<dbReference type="eggNOG" id="COG1894">
    <property type="taxonomic scope" value="Bacteria"/>
</dbReference>
<dbReference type="InterPro" id="IPR011538">
    <property type="entry name" value="Nuo51_FMN-bd"/>
</dbReference>
<dbReference type="InterPro" id="IPR001949">
    <property type="entry name" value="NADH-UbQ_OxRdtase_51kDa_CS"/>
</dbReference>
<dbReference type="GO" id="GO:0051539">
    <property type="term" value="F:4 iron, 4 sulfur cluster binding"/>
    <property type="evidence" value="ECO:0007669"/>
    <property type="project" value="UniProtKB-KW"/>
</dbReference>
<dbReference type="AlphaFoldDB" id="B8D1I1"/>
<keyword evidence="7" id="KW-0560">Oxidoreductase</keyword>
<dbReference type="RefSeq" id="WP_012635246.1">
    <property type="nucleotide sequence ID" value="NC_011899.1"/>
</dbReference>
<dbReference type="Gene3D" id="3.10.20.600">
    <property type="match status" value="1"/>
</dbReference>
<keyword evidence="5" id="KW-0411">Iron-sulfur</keyword>
<dbReference type="STRING" id="373903.Hore_02970"/>
<dbReference type="EC" id="1.6.5.3" evidence="7"/>
<reference evidence="7 8" key="1">
    <citation type="journal article" date="2009" name="PLoS ONE">
        <title>Genome analysis of the anaerobic thermohalophilic bacterium Halothermothrix orenii.</title>
        <authorList>
            <person name="Mavromatis K."/>
            <person name="Ivanova N."/>
            <person name="Anderson I."/>
            <person name="Lykidis A."/>
            <person name="Hooper S.D."/>
            <person name="Sun H."/>
            <person name="Kunin V."/>
            <person name="Lapidus A."/>
            <person name="Hugenholtz P."/>
            <person name="Patel B."/>
            <person name="Kyrpides N.C."/>
        </authorList>
    </citation>
    <scope>NUCLEOTIDE SEQUENCE [LARGE SCALE GENOMIC DNA]</scope>
    <source>
        <strain evidence="8">H 168 / OCM 544 / DSM 9562</strain>
    </source>
</reference>
<dbReference type="Pfam" id="PF10589">
    <property type="entry name" value="NADH_4Fe-4S"/>
    <property type="match status" value="1"/>
</dbReference>
<dbReference type="SMART" id="SM00928">
    <property type="entry name" value="NADH_4Fe-4S"/>
    <property type="match status" value="1"/>
</dbReference>
<dbReference type="Gene3D" id="1.20.1440.230">
    <property type="entry name" value="NADH-ubiquinone oxidoreductase 51kDa subunit, iron-sulphur binding domain"/>
    <property type="match status" value="1"/>
</dbReference>
<protein>
    <submittedName>
        <fullName evidence="7">NADH dehydrogenase I subunit F</fullName>
        <ecNumber evidence="7">1.6.5.3</ecNumber>
    </submittedName>
</protein>